<keyword evidence="2" id="KW-1185">Reference proteome</keyword>
<accession>A0AAV4WWM4</accession>
<evidence type="ECO:0000313" key="1">
    <source>
        <dbReference type="EMBL" id="GIY86664.1"/>
    </source>
</evidence>
<comment type="caution">
    <text evidence="1">The sequence shown here is derived from an EMBL/GenBank/DDBJ whole genome shotgun (WGS) entry which is preliminary data.</text>
</comment>
<dbReference type="AlphaFoldDB" id="A0AAV4WWM4"/>
<name>A0AAV4WWM4_CAEEX</name>
<dbReference type="Proteomes" id="UP001054945">
    <property type="component" value="Unassembled WGS sequence"/>
</dbReference>
<proteinExistence type="predicted"/>
<dbReference type="EMBL" id="BPLR01016831">
    <property type="protein sequence ID" value="GIY86664.1"/>
    <property type="molecule type" value="Genomic_DNA"/>
</dbReference>
<gene>
    <name evidence="1" type="ORF">CEXT_305501</name>
</gene>
<evidence type="ECO:0000313" key="2">
    <source>
        <dbReference type="Proteomes" id="UP001054945"/>
    </source>
</evidence>
<protein>
    <submittedName>
        <fullName evidence="1">Uncharacterized protein</fullName>
    </submittedName>
</protein>
<sequence length="85" mass="9419">MPLQCQKLIRDPMQLDSTPISEFNYHLFCEISPPANAVSEQMLLVKDSDPRIHLQKTVANIQFKSATAAISIVVSIPSKPAIKLT</sequence>
<organism evidence="1 2">
    <name type="scientific">Caerostris extrusa</name>
    <name type="common">Bark spider</name>
    <name type="synonym">Caerostris bankana</name>
    <dbReference type="NCBI Taxonomy" id="172846"/>
    <lineage>
        <taxon>Eukaryota</taxon>
        <taxon>Metazoa</taxon>
        <taxon>Ecdysozoa</taxon>
        <taxon>Arthropoda</taxon>
        <taxon>Chelicerata</taxon>
        <taxon>Arachnida</taxon>
        <taxon>Araneae</taxon>
        <taxon>Araneomorphae</taxon>
        <taxon>Entelegynae</taxon>
        <taxon>Araneoidea</taxon>
        <taxon>Araneidae</taxon>
        <taxon>Caerostris</taxon>
    </lineage>
</organism>
<reference evidence="1 2" key="1">
    <citation type="submission" date="2021-06" db="EMBL/GenBank/DDBJ databases">
        <title>Caerostris extrusa draft genome.</title>
        <authorList>
            <person name="Kono N."/>
            <person name="Arakawa K."/>
        </authorList>
    </citation>
    <scope>NUCLEOTIDE SEQUENCE [LARGE SCALE GENOMIC DNA]</scope>
</reference>